<dbReference type="PANTHER" id="PTHR38123:SF4">
    <property type="entry name" value="CELL WALL GALACTOMANNOPROTEIN, PUTATIVE (AFU_ORTHOLOGUE AFUA_4G00870)-RELATED"/>
    <property type="match status" value="1"/>
</dbReference>
<sequence length="286" mass="29541">MFGSPSSLAFVTLASLASAIPLLPAEDKRQNGGGLQALQGSITTLQLQLATANNTVADFSADGIIDGITGLIKVNSAVVQLGDDITKTTQVANDTTRLSATDSTTVGLQFLGVQPDITRLLTNLDGKKPDFDKAGLKILDVRSLIRDSVSIQQTNAKTLGSSLINALDPSLAGIAQPINDQIQGNFTATVNAFQGRGGAIKIPTKLVPALSDILDGLGRALGISDDTSSSGGGGKGAKGAEVDTNSNLLMPQISQSDLDKLGPDENDWSLVPFPVAVALRRFGFDG</sequence>
<feature type="signal peptide" evidence="1">
    <location>
        <begin position="1"/>
        <end position="19"/>
    </location>
</feature>
<comment type="caution">
    <text evidence="2">The sequence shown here is derived from an EMBL/GenBank/DDBJ whole genome shotgun (WGS) entry which is preliminary data.</text>
</comment>
<dbReference type="PANTHER" id="PTHR38123">
    <property type="entry name" value="CELL WALL SERINE-THREONINE-RICH GALACTOMANNOPROTEIN MP1 (AFU_ORTHOLOGUE AFUA_4G03240)"/>
    <property type="match status" value="1"/>
</dbReference>
<dbReference type="Pfam" id="PF12296">
    <property type="entry name" value="HsbA"/>
    <property type="match status" value="1"/>
</dbReference>
<dbReference type="AlphaFoldDB" id="A0AAD9SCE4"/>
<dbReference type="Proteomes" id="UP001265746">
    <property type="component" value="Unassembled WGS sequence"/>
</dbReference>
<evidence type="ECO:0000313" key="2">
    <source>
        <dbReference type="EMBL" id="KAK2604108.1"/>
    </source>
</evidence>
<evidence type="ECO:0000256" key="1">
    <source>
        <dbReference type="SAM" id="SignalP"/>
    </source>
</evidence>
<dbReference type="InterPro" id="IPR021054">
    <property type="entry name" value="Cell_wall_mannoprotein_1"/>
</dbReference>
<dbReference type="GO" id="GO:0005576">
    <property type="term" value="C:extracellular region"/>
    <property type="evidence" value="ECO:0007669"/>
    <property type="project" value="TreeGrafter"/>
</dbReference>
<accession>A0AAD9SCE4</accession>
<reference evidence="2" key="1">
    <citation type="submission" date="2023-06" db="EMBL/GenBank/DDBJ databases">
        <authorList>
            <person name="Noh H."/>
        </authorList>
    </citation>
    <scope>NUCLEOTIDE SEQUENCE</scope>
    <source>
        <strain evidence="2">DUCC20226</strain>
    </source>
</reference>
<proteinExistence type="predicted"/>
<keyword evidence="1" id="KW-0732">Signal</keyword>
<keyword evidence="3" id="KW-1185">Reference proteome</keyword>
<evidence type="ECO:0000313" key="3">
    <source>
        <dbReference type="Proteomes" id="UP001265746"/>
    </source>
</evidence>
<organism evidence="2 3">
    <name type="scientific">Phomopsis amygdali</name>
    <name type="common">Fusicoccum amygdali</name>
    <dbReference type="NCBI Taxonomy" id="1214568"/>
    <lineage>
        <taxon>Eukaryota</taxon>
        <taxon>Fungi</taxon>
        <taxon>Dikarya</taxon>
        <taxon>Ascomycota</taxon>
        <taxon>Pezizomycotina</taxon>
        <taxon>Sordariomycetes</taxon>
        <taxon>Sordariomycetidae</taxon>
        <taxon>Diaporthales</taxon>
        <taxon>Diaporthaceae</taxon>
        <taxon>Diaporthe</taxon>
    </lineage>
</organism>
<name>A0AAD9SCE4_PHOAM</name>
<gene>
    <name evidence="2" type="ORF">N8I77_007065</name>
</gene>
<dbReference type="EMBL" id="JAUJFL010000004">
    <property type="protein sequence ID" value="KAK2604108.1"/>
    <property type="molecule type" value="Genomic_DNA"/>
</dbReference>
<dbReference type="Gene3D" id="1.20.1280.140">
    <property type="match status" value="1"/>
</dbReference>
<feature type="chain" id="PRO_5042254050" evidence="1">
    <location>
        <begin position="20"/>
        <end position="286"/>
    </location>
</feature>
<protein>
    <submittedName>
        <fullName evidence="2">Uncharacterized protein</fullName>
    </submittedName>
</protein>